<evidence type="ECO:0000313" key="2">
    <source>
        <dbReference type="EMBL" id="KAJ5080289.1"/>
    </source>
</evidence>
<accession>A0A9Q0RHL8</accession>
<name>A0A9Q0RHL8_ANAIG</name>
<evidence type="ECO:0000313" key="3">
    <source>
        <dbReference type="Proteomes" id="UP001149090"/>
    </source>
</evidence>
<organism evidence="2 3">
    <name type="scientific">Anaeramoeba ignava</name>
    <name type="common">Anaerobic marine amoeba</name>
    <dbReference type="NCBI Taxonomy" id="1746090"/>
    <lineage>
        <taxon>Eukaryota</taxon>
        <taxon>Metamonada</taxon>
        <taxon>Anaeramoebidae</taxon>
        <taxon>Anaeramoeba</taxon>
    </lineage>
</organism>
<proteinExistence type="predicted"/>
<dbReference type="Proteomes" id="UP001149090">
    <property type="component" value="Unassembled WGS sequence"/>
</dbReference>
<protein>
    <submittedName>
        <fullName evidence="2">Uncharacterized protein</fullName>
    </submittedName>
</protein>
<reference evidence="2" key="1">
    <citation type="submission" date="2022-10" db="EMBL/GenBank/DDBJ databases">
        <title>Novel sulphate-reducing endosymbionts in the free-living metamonad Anaeramoeba.</title>
        <authorList>
            <person name="Jerlstrom-Hultqvist J."/>
            <person name="Cepicka I."/>
            <person name="Gallot-Lavallee L."/>
            <person name="Salas-Leiva D."/>
            <person name="Curtis B.A."/>
            <person name="Zahonova K."/>
            <person name="Pipaliya S."/>
            <person name="Dacks J."/>
            <person name="Roger A.J."/>
        </authorList>
    </citation>
    <scope>NUCLEOTIDE SEQUENCE</scope>
    <source>
        <strain evidence="2">BMAN</strain>
    </source>
</reference>
<dbReference type="EMBL" id="JAPDFW010000011">
    <property type="protein sequence ID" value="KAJ5080289.1"/>
    <property type="molecule type" value="Genomic_DNA"/>
</dbReference>
<feature type="region of interest" description="Disordered" evidence="1">
    <location>
        <begin position="1493"/>
        <end position="1531"/>
    </location>
</feature>
<keyword evidence="3" id="KW-1185">Reference proteome</keyword>
<feature type="compositionally biased region" description="Low complexity" evidence="1">
    <location>
        <begin position="1493"/>
        <end position="1510"/>
    </location>
</feature>
<evidence type="ECO:0000256" key="1">
    <source>
        <dbReference type="SAM" id="MobiDB-lite"/>
    </source>
</evidence>
<gene>
    <name evidence="2" type="ORF">M0811_03774</name>
</gene>
<feature type="compositionally biased region" description="Low complexity" evidence="1">
    <location>
        <begin position="1518"/>
        <end position="1531"/>
    </location>
</feature>
<comment type="caution">
    <text evidence="2">The sequence shown here is derived from an EMBL/GenBank/DDBJ whole genome shotgun (WGS) entry which is preliminary data.</text>
</comment>
<sequence length="1531" mass="182685">MAEWSKAIVSGTVPFRTWVRIPLLFSLYEFHFFTKETLPFFILNLPERNFLFSTLQEIFILLIDIYITNLPINSLTSLTGLKIIFQDDSYKFEDVDSFLSNKDYRNLRKSYSLRNKQIPDLKIMNLSFSKKNIYSSTIHEFAQEKFNGKRKNKRFSWLETRNSKHFLLKVFNIQYFGEYYGFSQFLKLLQQYFAKFQLKKIQFALSFLDLEKFVTIFQEIAKHYPKDQPQTLLIQKYNEIFNYYIQIINPDSILFALYNLNEIIKILSTCSNQPKNDSKNINNNFLTSMFRKNFTKLFHLLEKTDTFLHEEISKYLLKILPILIDHSKILTILENLWKYFFRIFRNPDQKRTKKGLKHCLYFIANHGGKNVVEMFINLFHQTEKQNIYSPPESLQKIWIKITLQILRNENSTLILSEYKKKLLDYESFTGDFQDLPLFGLSLIWDPIHFQFKINSNLPSINLFHSAILHDKSNFFYHFFMFKCLKNIESKQFPVSSLKLLNEMILLKSHYSEKKSMVAQPLKLNKKYQLYSHLLQNFEDFSTDDQISEIEIHKNLSEWIQIINHLLLKFDVNFQFIQELWKIIMNFKGKNQEELIKWIQSLVGYEKNTQDDYESYHKTPLEYYSKQNIPNTIFTSKKFLAFFLTDILNLVDEKMITNQFFKLFKKVFLLVNQNENKMISSNQFHILQYSDPIIDSIIKISTNQLIGLAKIQAIIEKTENEEISQNAILFYSQISAKMNSQDKVSILQDILLKLPHKGNIVSEYFSNFHFVKRNIQLLSQIIIESDKIESQNFPYEELKAHEKRISKFRPIKILVKKPHEFSFLALDHLTISTIAQIIAFESRRKLNSFEIYQKDPIPSNQNLNRIDSLANEEDGLVTFFILDQANNSDSIKNSNNINNSNNIKNSNNISNLNNIKNLDDIKNLNDSKQNQQKSFSFQKFCAVGPQMCRMKEDSFEMKRFTARYLSFPKNFEIFFNLLDYPEVAEEVFLLIQQLPSFYSIFKKIDYSTDVPLFNPNRFYQNENENENKNQINSETQGDALKDSFTIPVLNDFFKKKSNIYQLIYIIQAINICSFQYKKDGNIFENNHLRINSISYNPNVIEKINAYIFHNESWITNNFNNEKNNSNKMIQFMKLFSHYSQNITQTKIQIYQLEKMIYFFDLILRQLIFVLNPFLIFQEIFKTISTSQTKFFFDLNEIHPFIQSLMELIIKLLDFYPEMHNSKNRTFNSFYESIKKMFLFFFSHNDKLDYWQDMFLNISQDFKADERSESNDFTKKYSKNPEYKPTNIILNAILTIGSEKIAEILLSILLYFEYFFYKHEFQKTLFIQLSDFMQKIENGDQKISTERYYKIFFQLFTLQPSSLSKELIQQKKKYSDHFIGIPFLNRLAKNQVFNENISFNILFLKIVFILLRFEKSISLNNLHSIINFETFQLLIQIMIQNHNLNLSFSNQIKIVSLEIILSRQEFQNQFLDRISETFDPKFIISKQQNEKQNEIQIQNENQNENENQNQNENENENENQNENQNQNQNQKSK</sequence>